<dbReference type="Gene3D" id="3.30.1490.20">
    <property type="entry name" value="ATP-grasp fold, A domain"/>
    <property type="match status" value="1"/>
</dbReference>
<dbReference type="InterPro" id="IPR005479">
    <property type="entry name" value="CPAse_ATP-bd"/>
</dbReference>
<accession>A0A5B8UDX5</accession>
<dbReference type="Gene3D" id="3.30.470.20">
    <property type="entry name" value="ATP-grasp fold, B domain"/>
    <property type="match status" value="1"/>
</dbReference>
<dbReference type="PROSITE" id="PS50975">
    <property type="entry name" value="ATP_GRASP"/>
    <property type="match status" value="1"/>
</dbReference>
<dbReference type="PANTHER" id="PTHR43585">
    <property type="entry name" value="FUMIPYRROLE BIOSYNTHESIS PROTEIN C"/>
    <property type="match status" value="1"/>
</dbReference>
<dbReference type="PROSITE" id="PS00867">
    <property type="entry name" value="CPSASE_2"/>
    <property type="match status" value="1"/>
</dbReference>
<dbReference type="GO" id="GO:0046872">
    <property type="term" value="F:metal ion binding"/>
    <property type="evidence" value="ECO:0007669"/>
    <property type="project" value="InterPro"/>
</dbReference>
<protein>
    <submittedName>
        <fullName evidence="6">ATP-grasp domain-containing protein</fullName>
    </submittedName>
</protein>
<name>A0A5B8UDX5_9BACT</name>
<dbReference type="PANTHER" id="PTHR43585:SF2">
    <property type="entry name" value="ATP-GRASP ENZYME FSQD"/>
    <property type="match status" value="1"/>
</dbReference>
<dbReference type="OrthoDB" id="9803907at2"/>
<evidence type="ECO:0000313" key="7">
    <source>
        <dbReference type="Proteomes" id="UP000321204"/>
    </source>
</evidence>
<organism evidence="6 7">
    <name type="scientific">Flavisolibacter ginsenosidimutans</name>
    <dbReference type="NCBI Taxonomy" id="661481"/>
    <lineage>
        <taxon>Bacteria</taxon>
        <taxon>Pseudomonadati</taxon>
        <taxon>Bacteroidota</taxon>
        <taxon>Chitinophagia</taxon>
        <taxon>Chitinophagales</taxon>
        <taxon>Chitinophagaceae</taxon>
        <taxon>Flavisolibacter</taxon>
    </lineage>
</organism>
<sequence>MDRLNFSSTEKIRVLMTGAGAPGGPGIIKALKQGPIDLFTGDCNPVASGRFLSEKFVELPKADSEDFIPFVLNFCLQNKVQVVFPLVTRELFKFAEQKNAFLQNNIKVIVSDYESLSIANDKGKLYTHLYQHSIPVPAFKIVSSFTAFEQAVIELGYPEKAICIKPTVSNGSRGVRILQEEIDEFDLLFNHKPNNLYSTFDRIKTVLKSKAFPELLVSEYLPGEEFTVDTIVQNGEPKLILPRVRTKMNGGISVQGTFINHSEIITYCADIIRSLNLSGPIGLQVKEDANKKFRLLEINPRIQGTSVAALGMGVNLPLLAVLQEFYPVDFDKLSIQWGRSFVRYYEELFY</sequence>
<dbReference type="GO" id="GO:0005524">
    <property type="term" value="F:ATP binding"/>
    <property type="evidence" value="ECO:0007669"/>
    <property type="project" value="UniProtKB-UniRule"/>
</dbReference>
<evidence type="ECO:0000313" key="6">
    <source>
        <dbReference type="EMBL" id="QEC54891.1"/>
    </source>
</evidence>
<keyword evidence="1" id="KW-0436">Ligase</keyword>
<dbReference type="Gene3D" id="3.40.50.20">
    <property type="match status" value="1"/>
</dbReference>
<gene>
    <name evidence="6" type="ORF">FSB75_02895</name>
</gene>
<keyword evidence="7" id="KW-1185">Reference proteome</keyword>
<dbReference type="Pfam" id="PF21360">
    <property type="entry name" value="PylC-like_N"/>
    <property type="match status" value="1"/>
</dbReference>
<dbReference type="AlphaFoldDB" id="A0A5B8UDX5"/>
<reference evidence="6 7" key="1">
    <citation type="journal article" date="2015" name="Int. J. Syst. Evol. Microbiol.">
        <title>Flavisolibacter ginsenosidimutans sp. nov., with ginsenoside-converting activity isolated from soil used for cultivating ginseng.</title>
        <authorList>
            <person name="Zhao Y."/>
            <person name="Liu Q."/>
            <person name="Kang M.S."/>
            <person name="Jin F."/>
            <person name="Yu H."/>
            <person name="Im W.T."/>
        </authorList>
    </citation>
    <scope>NUCLEOTIDE SEQUENCE [LARGE SCALE GENOMIC DNA]</scope>
    <source>
        <strain evidence="6 7">Gsoil 636</strain>
    </source>
</reference>
<dbReference type="Proteomes" id="UP000321204">
    <property type="component" value="Chromosome"/>
</dbReference>
<evidence type="ECO:0000259" key="5">
    <source>
        <dbReference type="PROSITE" id="PS50975"/>
    </source>
</evidence>
<evidence type="ECO:0000256" key="4">
    <source>
        <dbReference type="PROSITE-ProRule" id="PRU00409"/>
    </source>
</evidence>
<dbReference type="InterPro" id="IPR048764">
    <property type="entry name" value="PylC_N"/>
</dbReference>
<dbReference type="EMBL" id="CP042433">
    <property type="protein sequence ID" value="QEC54891.1"/>
    <property type="molecule type" value="Genomic_DNA"/>
</dbReference>
<dbReference type="Pfam" id="PF15632">
    <property type="entry name" value="ATPgrasp_Ter"/>
    <property type="match status" value="1"/>
</dbReference>
<dbReference type="GO" id="GO:0016874">
    <property type="term" value="F:ligase activity"/>
    <property type="evidence" value="ECO:0007669"/>
    <property type="project" value="UniProtKB-KW"/>
</dbReference>
<evidence type="ECO:0000256" key="1">
    <source>
        <dbReference type="ARBA" id="ARBA00022598"/>
    </source>
</evidence>
<dbReference type="InterPro" id="IPR013815">
    <property type="entry name" value="ATP_grasp_subdomain_1"/>
</dbReference>
<proteinExistence type="predicted"/>
<dbReference type="KEGG" id="fgg:FSB75_02895"/>
<keyword evidence="2 4" id="KW-0547">Nucleotide-binding</keyword>
<dbReference type="InterPro" id="IPR011761">
    <property type="entry name" value="ATP-grasp"/>
</dbReference>
<feature type="domain" description="ATP-grasp" evidence="5">
    <location>
        <begin position="126"/>
        <end position="327"/>
    </location>
</feature>
<evidence type="ECO:0000256" key="2">
    <source>
        <dbReference type="ARBA" id="ARBA00022741"/>
    </source>
</evidence>
<dbReference type="InterPro" id="IPR052032">
    <property type="entry name" value="ATP-dep_AA_Ligase"/>
</dbReference>
<evidence type="ECO:0000256" key="3">
    <source>
        <dbReference type="ARBA" id="ARBA00022840"/>
    </source>
</evidence>
<dbReference type="RefSeq" id="WP_146782486.1">
    <property type="nucleotide sequence ID" value="NZ_BAABIO010000006.1"/>
</dbReference>
<keyword evidence="3 4" id="KW-0067">ATP-binding</keyword>
<dbReference type="SUPFAM" id="SSF56059">
    <property type="entry name" value="Glutathione synthetase ATP-binding domain-like"/>
    <property type="match status" value="1"/>
</dbReference>